<reference evidence="3" key="1">
    <citation type="submission" date="2014-12" db="EMBL/GenBank/DDBJ databases">
        <authorList>
            <person name="Smet A."/>
        </authorList>
    </citation>
    <scope>NUCLEOTIDE SEQUENCE [LARGE SCALE GENOMIC DNA]</scope>
</reference>
<keyword evidence="1" id="KW-0812">Transmembrane</keyword>
<proteinExistence type="predicted"/>
<evidence type="ECO:0000313" key="3">
    <source>
        <dbReference type="Proteomes" id="UP000046090"/>
    </source>
</evidence>
<name>A0A0K2YBJ5_HELHE</name>
<evidence type="ECO:0000256" key="1">
    <source>
        <dbReference type="SAM" id="Phobius"/>
    </source>
</evidence>
<protein>
    <submittedName>
        <fullName evidence="2">Uncharacterized protein</fullName>
    </submittedName>
</protein>
<keyword evidence="1" id="KW-1133">Transmembrane helix</keyword>
<dbReference type="AlphaFoldDB" id="A0A0K2YBJ5"/>
<organism evidence="2 3">
    <name type="scientific">Helicobacter heilmannii</name>
    <dbReference type="NCBI Taxonomy" id="35817"/>
    <lineage>
        <taxon>Bacteria</taxon>
        <taxon>Pseudomonadati</taxon>
        <taxon>Campylobacterota</taxon>
        <taxon>Epsilonproteobacteria</taxon>
        <taxon>Campylobacterales</taxon>
        <taxon>Helicobacteraceae</taxon>
        <taxon>Helicobacter</taxon>
    </lineage>
</organism>
<keyword evidence="1" id="KW-0472">Membrane</keyword>
<feature type="transmembrane region" description="Helical" evidence="1">
    <location>
        <begin position="15"/>
        <end position="35"/>
    </location>
</feature>
<dbReference type="Proteomes" id="UP000046090">
    <property type="component" value="Unassembled WGS sequence"/>
</dbReference>
<keyword evidence="3" id="KW-1185">Reference proteome</keyword>
<evidence type="ECO:0000313" key="2">
    <source>
        <dbReference type="EMBL" id="CRI34335.1"/>
    </source>
</evidence>
<dbReference type="EMBL" id="CDMK01000001">
    <property type="protein sequence ID" value="CRI34335.1"/>
    <property type="molecule type" value="Genomic_DNA"/>
</dbReference>
<gene>
    <name evidence="2" type="ORF">HHE01_11810</name>
</gene>
<accession>A0A0K2YBJ5</accession>
<sequence>MANKIVLRNKARESCICKVGFSWTTLFFGFFVPLLRKNWIYYGFGKRSL</sequence>